<reference evidence="2" key="1">
    <citation type="submission" date="2021-01" db="UniProtKB">
        <authorList>
            <consortium name="EnsemblMetazoa"/>
        </authorList>
    </citation>
    <scope>IDENTIFICATION</scope>
</reference>
<protein>
    <recommendedName>
        <fullName evidence="4">Cnidarian restricted protein</fullName>
    </recommendedName>
</protein>
<dbReference type="GeneID" id="136799297"/>
<evidence type="ECO:0000313" key="2">
    <source>
        <dbReference type="EnsemblMetazoa" id="CLYHEMP005386.1"/>
    </source>
</evidence>
<sequence length="213" mass="24669">MDLTQVFNVLVMLWMAKARSIISKDYSFIGIGDSQPTIPVQEKLHEFCKNKPKICKDIIMNSSRNKKETVDTNTQLSVQEKLYEFCKNKPKICKDIIMNSSRNKKETDDTNTQLSENEFFSDKFRTVKDVEKEDQLFTQNEADEIIQNVFEILGYCIHNRSECPLLASHEPIYNDQEFKRAKINEQSVKSVPEILGKWCADLPKECAKALKFG</sequence>
<dbReference type="AlphaFoldDB" id="A0A7M5WJR0"/>
<organism evidence="2 3">
    <name type="scientific">Clytia hemisphaerica</name>
    <dbReference type="NCBI Taxonomy" id="252671"/>
    <lineage>
        <taxon>Eukaryota</taxon>
        <taxon>Metazoa</taxon>
        <taxon>Cnidaria</taxon>
        <taxon>Hydrozoa</taxon>
        <taxon>Hydroidolina</taxon>
        <taxon>Leptothecata</taxon>
        <taxon>Obeliida</taxon>
        <taxon>Clytiidae</taxon>
        <taxon>Clytia</taxon>
    </lineage>
</organism>
<dbReference type="RefSeq" id="XP_066912107.1">
    <property type="nucleotide sequence ID" value="XM_067056006.1"/>
</dbReference>
<dbReference type="EnsemblMetazoa" id="CLYHEMT005386.1">
    <property type="protein sequence ID" value="CLYHEMP005386.1"/>
    <property type="gene ID" value="CLYHEMG005386"/>
</dbReference>
<proteinExistence type="predicted"/>
<feature type="signal peptide" evidence="1">
    <location>
        <begin position="1"/>
        <end position="18"/>
    </location>
</feature>
<accession>A0A7M5WJR0</accession>
<dbReference type="Proteomes" id="UP000594262">
    <property type="component" value="Unplaced"/>
</dbReference>
<evidence type="ECO:0000256" key="1">
    <source>
        <dbReference type="SAM" id="SignalP"/>
    </source>
</evidence>
<name>A0A7M5WJR0_9CNID</name>
<keyword evidence="3" id="KW-1185">Reference proteome</keyword>
<evidence type="ECO:0008006" key="4">
    <source>
        <dbReference type="Google" id="ProtNLM"/>
    </source>
</evidence>
<feature type="chain" id="PRO_5029865007" description="Cnidarian restricted protein" evidence="1">
    <location>
        <begin position="19"/>
        <end position="213"/>
    </location>
</feature>
<evidence type="ECO:0000313" key="3">
    <source>
        <dbReference type="Proteomes" id="UP000594262"/>
    </source>
</evidence>
<keyword evidence="1" id="KW-0732">Signal</keyword>